<evidence type="ECO:0000313" key="4">
    <source>
        <dbReference type="Proteomes" id="UP000035681"/>
    </source>
</evidence>
<evidence type="ECO:0000256" key="3">
    <source>
        <dbReference type="SAM" id="Phobius"/>
    </source>
</evidence>
<feature type="transmembrane region" description="Helical" evidence="3">
    <location>
        <begin position="602"/>
        <end position="626"/>
    </location>
</feature>
<dbReference type="PANTHER" id="PTHR45712">
    <property type="entry name" value="AGAP008170-PA"/>
    <property type="match status" value="1"/>
</dbReference>
<keyword evidence="3" id="KW-0812">Transmembrane</keyword>
<organism evidence="4 5">
    <name type="scientific">Strongyloides stercoralis</name>
    <name type="common">Threadworm</name>
    <dbReference type="NCBI Taxonomy" id="6248"/>
    <lineage>
        <taxon>Eukaryota</taxon>
        <taxon>Metazoa</taxon>
        <taxon>Ecdysozoa</taxon>
        <taxon>Nematoda</taxon>
        <taxon>Chromadorea</taxon>
        <taxon>Rhabditida</taxon>
        <taxon>Tylenchina</taxon>
        <taxon>Panagrolaimomorpha</taxon>
        <taxon>Strongyloidoidea</taxon>
        <taxon>Strongyloididae</taxon>
        <taxon>Strongyloides</taxon>
    </lineage>
</organism>
<dbReference type="SMART" id="SM00369">
    <property type="entry name" value="LRR_TYP"/>
    <property type="match status" value="11"/>
</dbReference>
<accession>A0AAF5DIX6</accession>
<dbReference type="SUPFAM" id="SSF52058">
    <property type="entry name" value="L domain-like"/>
    <property type="match status" value="2"/>
</dbReference>
<evidence type="ECO:0000256" key="1">
    <source>
        <dbReference type="ARBA" id="ARBA00022614"/>
    </source>
</evidence>
<sequence>MYNFNYNILQIDNTSYISRFMLILQHLLIVIYLETFILTNFKFGCPNNIKEPCICQNSDHEPLQIYCEGATSFTDIIDMLKPVRQTIESLSIVDTSIPKLEKNIFDGFILKKLSLIHNDLSEIDEDAFSGDLLESLEELEIRRNILEEIPIVGISKLKYLTLISLAENKIATISDNVFLHYQSRNVLQTVDLSMNQISVIYDNAFLGLENIVTLLLDRNAITQIPSKAFLNIPTIEQIGLSVNKIREVNEGLSLPVLKSLSIEANQIKSISQNAFVGVPNLIYLYIGSNQLTNINENIFKPIFNLKILALSNNPLIKEIGPLTFKFTPNLIRLDLSQCGIRKISDLSFVYIKKLQILLLNGNSLTYISKKLFTPLKKIESINLKNNQLTVIEDESFIKLKHLRTLDLSNNKLTFVSPNMFEDSGIELSSQKQTNVYLYDNLWVCDSSFELFRQWLRNHPFIKTETETSKPARCFNPPVVKGLELRKVSQSMLPPLVSEQTQKTINEFKNLVQQPANINNNDSKSSTSTYTTITSTDKKVDNSKINKIPLQEKKIQLNGNTISQLHAFPNTRTSKGLEIEDNKNNSTNINAENISKSSQPFNLIIIISAIVASFIAIISLIVIILYICRTKKVYKRQGAGTVSADEFAHKKHSPTINGQLNKDTSLYGNNFTLYSGFPAHSLKSNNLTTTNNNNLDFNNDNLNRQNFDPEGGYYLDRPWYWWF</sequence>
<dbReference type="FunFam" id="3.80.10.10:FF:001360">
    <property type="entry name" value="Uncharacterized protein"/>
    <property type="match status" value="1"/>
</dbReference>
<keyword evidence="3" id="KW-1133">Transmembrane helix</keyword>
<name>A0AAF5DIX6_STRER</name>
<dbReference type="Proteomes" id="UP000035681">
    <property type="component" value="Unplaced"/>
</dbReference>
<dbReference type="PANTHER" id="PTHR45712:SF22">
    <property type="entry name" value="INSULIN-LIKE GROWTH FACTOR-BINDING PROTEIN COMPLEX ACID LABILE SUBUNIT"/>
    <property type="match status" value="1"/>
</dbReference>
<dbReference type="AlphaFoldDB" id="A0AAF5DIX6"/>
<proteinExistence type="predicted"/>
<keyword evidence="4" id="KW-1185">Reference proteome</keyword>
<keyword evidence="2" id="KW-0677">Repeat</keyword>
<dbReference type="InterPro" id="IPR032675">
    <property type="entry name" value="LRR_dom_sf"/>
</dbReference>
<keyword evidence="3" id="KW-0472">Membrane</keyword>
<dbReference type="InterPro" id="IPR001611">
    <property type="entry name" value="Leu-rich_rpt"/>
</dbReference>
<dbReference type="InterPro" id="IPR003591">
    <property type="entry name" value="Leu-rich_rpt_typical-subtyp"/>
</dbReference>
<dbReference type="WBParaSite" id="TCONS_00012478.p1">
    <property type="protein sequence ID" value="TCONS_00012478.p1"/>
    <property type="gene ID" value="XLOC_008124"/>
</dbReference>
<evidence type="ECO:0000313" key="5">
    <source>
        <dbReference type="WBParaSite" id="TCONS_00012478.p1"/>
    </source>
</evidence>
<dbReference type="SMART" id="SM00364">
    <property type="entry name" value="LRR_BAC"/>
    <property type="match status" value="4"/>
</dbReference>
<keyword evidence="1" id="KW-0433">Leucine-rich repeat</keyword>
<dbReference type="Pfam" id="PF13855">
    <property type="entry name" value="LRR_8"/>
    <property type="match status" value="3"/>
</dbReference>
<dbReference type="InterPro" id="IPR050333">
    <property type="entry name" value="SLRP"/>
</dbReference>
<dbReference type="PROSITE" id="PS51450">
    <property type="entry name" value="LRR"/>
    <property type="match status" value="2"/>
</dbReference>
<reference evidence="5" key="1">
    <citation type="submission" date="2024-02" db="UniProtKB">
        <authorList>
            <consortium name="WormBaseParasite"/>
        </authorList>
    </citation>
    <scope>IDENTIFICATION</scope>
</reference>
<dbReference type="GO" id="GO:0005615">
    <property type="term" value="C:extracellular space"/>
    <property type="evidence" value="ECO:0007669"/>
    <property type="project" value="TreeGrafter"/>
</dbReference>
<dbReference type="Gene3D" id="3.80.10.10">
    <property type="entry name" value="Ribonuclease Inhibitor"/>
    <property type="match status" value="3"/>
</dbReference>
<protein>
    <submittedName>
        <fullName evidence="5">LRRCT domain-containing protein</fullName>
    </submittedName>
</protein>
<feature type="transmembrane region" description="Helical" evidence="3">
    <location>
        <begin position="20"/>
        <end position="41"/>
    </location>
</feature>
<evidence type="ECO:0000256" key="2">
    <source>
        <dbReference type="ARBA" id="ARBA00022737"/>
    </source>
</evidence>